<dbReference type="Pfam" id="PF01032">
    <property type="entry name" value="FecCD"/>
    <property type="match status" value="2"/>
</dbReference>
<dbReference type="CDD" id="cd06550">
    <property type="entry name" value="TM_ABC_iron-siderophores_like"/>
    <property type="match status" value="2"/>
</dbReference>
<organism evidence="9 10">
    <name type="scientific">Gracilibacillus dipsosauri</name>
    <dbReference type="NCBI Taxonomy" id="178340"/>
    <lineage>
        <taxon>Bacteria</taxon>
        <taxon>Bacillati</taxon>
        <taxon>Bacillota</taxon>
        <taxon>Bacilli</taxon>
        <taxon>Bacillales</taxon>
        <taxon>Bacillaceae</taxon>
        <taxon>Gracilibacillus</taxon>
    </lineage>
</organism>
<feature type="transmembrane region" description="Helical" evidence="8">
    <location>
        <begin position="243"/>
        <end position="267"/>
    </location>
</feature>
<dbReference type="OrthoDB" id="9811721at2"/>
<protein>
    <submittedName>
        <fullName evidence="9">Fe3+-hydroxamate ABC transporter permease FhuB</fullName>
    </submittedName>
</protein>
<feature type="transmembrane region" description="Helical" evidence="8">
    <location>
        <begin position="653"/>
        <end position="671"/>
    </location>
</feature>
<evidence type="ECO:0000256" key="6">
    <source>
        <dbReference type="ARBA" id="ARBA00022989"/>
    </source>
</evidence>
<dbReference type="SUPFAM" id="SSF81345">
    <property type="entry name" value="ABC transporter involved in vitamin B12 uptake, BtuC"/>
    <property type="match status" value="2"/>
</dbReference>
<comment type="similarity">
    <text evidence="2">Belongs to the binding-protein-dependent transport system permease family. FecCD subfamily.</text>
</comment>
<evidence type="ECO:0000256" key="3">
    <source>
        <dbReference type="ARBA" id="ARBA00022448"/>
    </source>
</evidence>
<evidence type="ECO:0000256" key="8">
    <source>
        <dbReference type="SAM" id="Phobius"/>
    </source>
</evidence>
<dbReference type="PANTHER" id="PTHR30472">
    <property type="entry name" value="FERRIC ENTEROBACTIN TRANSPORT SYSTEM PERMEASE PROTEIN"/>
    <property type="match status" value="1"/>
</dbReference>
<evidence type="ECO:0000256" key="2">
    <source>
        <dbReference type="ARBA" id="ARBA00007935"/>
    </source>
</evidence>
<dbReference type="EMBL" id="QGTD01000005">
    <property type="protein sequence ID" value="PWU69239.1"/>
    <property type="molecule type" value="Genomic_DNA"/>
</dbReference>
<feature type="transmembrane region" description="Helical" evidence="8">
    <location>
        <begin position="354"/>
        <end position="374"/>
    </location>
</feature>
<feature type="transmembrane region" description="Helical" evidence="8">
    <location>
        <begin position="279"/>
        <end position="301"/>
    </location>
</feature>
<dbReference type="InterPro" id="IPR000522">
    <property type="entry name" value="ABC_transptr_permease_BtuC"/>
</dbReference>
<name>A0A317L649_9BACI</name>
<feature type="transmembrane region" description="Helical" evidence="8">
    <location>
        <begin position="439"/>
        <end position="457"/>
    </location>
</feature>
<feature type="transmembrane region" description="Helical" evidence="8">
    <location>
        <begin position="64"/>
        <end position="84"/>
    </location>
</feature>
<evidence type="ECO:0000313" key="9">
    <source>
        <dbReference type="EMBL" id="PWU69239.1"/>
    </source>
</evidence>
<dbReference type="GO" id="GO:0033214">
    <property type="term" value="P:siderophore-iron import into cell"/>
    <property type="evidence" value="ECO:0007669"/>
    <property type="project" value="TreeGrafter"/>
</dbReference>
<feature type="transmembrane region" description="Helical" evidence="8">
    <location>
        <begin position="7"/>
        <end position="31"/>
    </location>
</feature>
<keyword evidence="10" id="KW-1185">Reference proteome</keyword>
<feature type="transmembrane region" description="Helical" evidence="8">
    <location>
        <begin position="539"/>
        <end position="558"/>
    </location>
</feature>
<keyword evidence="4" id="KW-1003">Cell membrane</keyword>
<sequence>MTRWEKHYIWTTVLTFGGGTVLLLLLLFIHINQGSVSIAPSVILEAIFQPKDDLAHHTVRFLRLPRAIIGILAGGALAVSGSLLQTITKNPLASSGTLGIHAGSYFAVVFASVFFTTVAGLNGLFVAFLGGVLTAILVYILAGINSSNPVKMVLAGMVITMMFSAFTSLLQIFFENETAGLFLWGSGTLVQNNWEGVQFALPFVLCGLLATLSIAKSLDIFLLGEEVATGLGQKTNRLRIITVMLAVFLTAVTVSVVGPIGFVGIIAPHLIKLLGFRKHLSILLASFLWGANVLLGADVLARIIDPSFSELPVGAITAFIGAPWLIWLIMRRKNRSYSGKETGVLVGAVNNKRFQQMVIPVLLFLCMITVLVGISTGNEGFQVVQTIKSIFSNHDPFIRNMAIDFRLPRLLVAFVSGILLAISGYIFQGVLRNPLADPSVIGITSGAGVGALLFIYFGSITATWVPVGAFIGAIIAFLIVMMLAYRSEFQPTLLALLGIGISAFGSAIIQIIVVNSEMAVASSLTWLAGTTYAKGWSELGYYLLGPLIVFIPIVYLVSDRIHTLALGDDTAKGLGLNVVKTRFLLALLATIIAASSVATVGTIGFVGLIAPHMARILLGPAHKNLFITTALLGGIFLMIADVLSRTLLVPKEIPTGIIIAIIGAPYFLWLMHRSNKIKI</sequence>
<dbReference type="RefSeq" id="WP_109983517.1">
    <property type="nucleotide sequence ID" value="NZ_QGTD01000005.1"/>
</dbReference>
<dbReference type="GO" id="GO:0005886">
    <property type="term" value="C:plasma membrane"/>
    <property type="evidence" value="ECO:0007669"/>
    <property type="project" value="UniProtKB-SubCell"/>
</dbReference>
<dbReference type="FunFam" id="1.10.3470.10:FF:000001">
    <property type="entry name" value="Vitamin B12 ABC transporter permease BtuC"/>
    <property type="match status" value="2"/>
</dbReference>
<keyword evidence="7 8" id="KW-0472">Membrane</keyword>
<feature type="transmembrane region" description="Helical" evidence="8">
    <location>
        <begin position="464"/>
        <end position="485"/>
    </location>
</feature>
<evidence type="ECO:0000256" key="4">
    <source>
        <dbReference type="ARBA" id="ARBA00022475"/>
    </source>
</evidence>
<evidence type="ECO:0000256" key="5">
    <source>
        <dbReference type="ARBA" id="ARBA00022692"/>
    </source>
</evidence>
<feature type="transmembrane region" description="Helical" evidence="8">
    <location>
        <begin position="625"/>
        <end position="647"/>
    </location>
</feature>
<comment type="caution">
    <text evidence="9">The sequence shown here is derived from an EMBL/GenBank/DDBJ whole genome shotgun (WGS) entry which is preliminary data.</text>
</comment>
<evidence type="ECO:0000256" key="7">
    <source>
        <dbReference type="ARBA" id="ARBA00023136"/>
    </source>
</evidence>
<keyword evidence="5 8" id="KW-0812">Transmembrane</keyword>
<keyword evidence="6 8" id="KW-1133">Transmembrane helix</keyword>
<comment type="subcellular location">
    <subcellularLocation>
        <location evidence="1">Cell membrane</location>
        <topology evidence="1">Multi-pass membrane protein</topology>
    </subcellularLocation>
</comment>
<dbReference type="Proteomes" id="UP000245624">
    <property type="component" value="Unassembled WGS sequence"/>
</dbReference>
<feature type="transmembrane region" description="Helical" evidence="8">
    <location>
        <begin position="313"/>
        <end position="330"/>
    </location>
</feature>
<accession>A0A317L649</accession>
<feature type="transmembrane region" description="Helical" evidence="8">
    <location>
        <begin position="407"/>
        <end position="427"/>
    </location>
</feature>
<feature type="transmembrane region" description="Helical" evidence="8">
    <location>
        <begin position="199"/>
        <end position="222"/>
    </location>
</feature>
<dbReference type="PANTHER" id="PTHR30472:SF25">
    <property type="entry name" value="ABC TRANSPORTER PERMEASE PROTEIN MJ0876-RELATED"/>
    <property type="match status" value="1"/>
</dbReference>
<keyword evidence="3" id="KW-0813">Transport</keyword>
<feature type="transmembrane region" description="Helical" evidence="8">
    <location>
        <begin position="583"/>
        <end position="613"/>
    </location>
</feature>
<proteinExistence type="inferred from homology"/>
<dbReference type="Gene3D" id="1.10.3470.10">
    <property type="entry name" value="ABC transporter involved in vitamin B12 uptake, BtuC"/>
    <property type="match status" value="2"/>
</dbReference>
<evidence type="ECO:0000313" key="10">
    <source>
        <dbReference type="Proteomes" id="UP000245624"/>
    </source>
</evidence>
<feature type="transmembrane region" description="Helical" evidence="8">
    <location>
        <begin position="153"/>
        <end position="174"/>
    </location>
</feature>
<reference evidence="9 10" key="1">
    <citation type="submission" date="2018-05" db="EMBL/GenBank/DDBJ databases">
        <title>Genomic analysis of Gracilibacillus dipsosauri DD1 reveals novel features of a salt-tolerant amylase.</title>
        <authorList>
            <person name="Deutch C.E."/>
            <person name="Yang S."/>
        </authorList>
    </citation>
    <scope>NUCLEOTIDE SEQUENCE [LARGE SCALE GENOMIC DNA]</scope>
    <source>
        <strain evidence="9 10">DD1</strain>
    </source>
</reference>
<dbReference type="InterPro" id="IPR037294">
    <property type="entry name" value="ABC_BtuC-like"/>
</dbReference>
<feature type="transmembrane region" description="Helical" evidence="8">
    <location>
        <begin position="96"/>
        <end position="115"/>
    </location>
</feature>
<gene>
    <name evidence="9" type="ORF">DLJ74_04430</name>
</gene>
<dbReference type="AlphaFoldDB" id="A0A317L649"/>
<dbReference type="GO" id="GO:0022857">
    <property type="term" value="F:transmembrane transporter activity"/>
    <property type="evidence" value="ECO:0007669"/>
    <property type="project" value="InterPro"/>
</dbReference>
<feature type="transmembrane region" description="Helical" evidence="8">
    <location>
        <begin position="491"/>
        <end position="514"/>
    </location>
</feature>
<feature type="transmembrane region" description="Helical" evidence="8">
    <location>
        <begin position="121"/>
        <end position="141"/>
    </location>
</feature>
<evidence type="ECO:0000256" key="1">
    <source>
        <dbReference type="ARBA" id="ARBA00004651"/>
    </source>
</evidence>